<keyword evidence="6" id="KW-1185">Reference proteome</keyword>
<dbReference type="EMBL" id="JAOPKB010000006">
    <property type="protein sequence ID" value="MCU4973522.1"/>
    <property type="molecule type" value="Genomic_DNA"/>
</dbReference>
<dbReference type="Pfam" id="PF23933">
    <property type="entry name" value="DUF7269"/>
    <property type="match status" value="1"/>
</dbReference>
<keyword evidence="2" id="KW-1133">Transmembrane helix</keyword>
<name>A0AAP2YZZ8_9EURY</name>
<dbReference type="Pfam" id="PF01882">
    <property type="entry name" value="DUF58"/>
    <property type="match status" value="1"/>
</dbReference>
<evidence type="ECO:0000313" key="7">
    <source>
        <dbReference type="Proteomes" id="UP001321018"/>
    </source>
</evidence>
<proteinExistence type="predicted"/>
<evidence type="ECO:0000259" key="3">
    <source>
        <dbReference type="Pfam" id="PF01882"/>
    </source>
</evidence>
<feature type="transmembrane region" description="Helical" evidence="2">
    <location>
        <begin position="43"/>
        <end position="62"/>
    </location>
</feature>
<reference evidence="4 6" key="1">
    <citation type="submission" date="2022-09" db="EMBL/GenBank/DDBJ databases">
        <title>Enrichment on poylsaccharides allowed isolation of novel metabolic and taxonomic groups of Haloarchaea.</title>
        <authorList>
            <person name="Sorokin D.Y."/>
            <person name="Elcheninov A.G."/>
            <person name="Khizhniak T.V."/>
            <person name="Kolganova T.V."/>
            <person name="Kublanov I.V."/>
        </authorList>
    </citation>
    <scope>NUCLEOTIDE SEQUENCE</scope>
    <source>
        <strain evidence="5 6">AArc-m2/3/4</strain>
        <strain evidence="4">AArc-xg1-1</strain>
    </source>
</reference>
<evidence type="ECO:0000313" key="5">
    <source>
        <dbReference type="EMBL" id="MCU4973522.1"/>
    </source>
</evidence>
<dbReference type="Gene3D" id="2.60.40.10">
    <property type="entry name" value="Immunoglobulins"/>
    <property type="match status" value="1"/>
</dbReference>
<sequence length="676" mass="73535">MSAASSLDDLSRRAMAVIGIVAFALGVAAIVVVQPLVDSLPSSFAFVGLFGAIAFVLGLWMFRARYRGGVESTTVLDIEYPMSTPTPGHDIDSALYQLTELREGTIEYKEQIQKRLGEVAVAVVSQRENCSREEAIQHLENGTWTDDSVAASFFSGGSPPRQSFMERKFGSGDTPYEQWVEAAVDAIVERADMGSAEDPTTVPQTEEDTGLRARLGLSSSTITDPPSTRGTNYRSSGEYDDAERVADGVLYANVVETGHWRGITAFGLVAAGWGIITFTPAVLLISVVAIGFAAYARMGTAPDLTALEIDRHLSNDQPDPGEPVEVTVTVRNGGDAFLSDLRLIDAVPEPIRVVDGSPRLATALRPGSQATFTYTFVAERGSHEWPVQVVARDFSGSIEREALVQVDASIQCVPPLKTVSDMPVRSQTSLYSGQVDTAIGGSGLEFFAVREYREGDPMNRIDWKRHARTGELATIDFRLERAANVVLLFDGRDSAYVSPTPGDQHAVDRSVAAATEIFTALADRGDLVGLAAFDTVPCWLGPSAGDGHEERARRIFTSHPALSTIPPTKSETEGHYVDPMNHVRQQLSPGSQIMMFSPLCDDYTAEVARRLDSAGHLVTIISPNPTADRTVGQRLARVERNMRVNELRERGIRVVNWNYDATLGLELDRAEKRWAV</sequence>
<dbReference type="EMBL" id="JAOPKA010000008">
    <property type="protein sequence ID" value="MCU4742425.1"/>
    <property type="molecule type" value="Genomic_DNA"/>
</dbReference>
<evidence type="ECO:0000313" key="4">
    <source>
        <dbReference type="EMBL" id="MCU4742425.1"/>
    </source>
</evidence>
<dbReference type="Proteomes" id="UP001321018">
    <property type="component" value="Unassembled WGS sequence"/>
</dbReference>
<protein>
    <submittedName>
        <fullName evidence="4">DUF58 domain-containing protein</fullName>
    </submittedName>
</protein>
<evidence type="ECO:0000256" key="1">
    <source>
        <dbReference type="SAM" id="MobiDB-lite"/>
    </source>
</evidence>
<feature type="domain" description="DUF58" evidence="3">
    <location>
        <begin position="449"/>
        <end position="561"/>
    </location>
</feature>
<feature type="transmembrane region" description="Helical" evidence="2">
    <location>
        <begin position="268"/>
        <end position="295"/>
    </location>
</feature>
<evidence type="ECO:0000256" key="2">
    <source>
        <dbReference type="SAM" id="Phobius"/>
    </source>
</evidence>
<dbReference type="InterPro" id="IPR013783">
    <property type="entry name" value="Ig-like_fold"/>
</dbReference>
<dbReference type="RefSeq" id="WP_338004248.1">
    <property type="nucleotide sequence ID" value="NZ_JAOPKA010000008.1"/>
</dbReference>
<organism evidence="4 7">
    <name type="scientific">Natronoglomus mannanivorans</name>
    <dbReference type="NCBI Taxonomy" id="2979990"/>
    <lineage>
        <taxon>Archaea</taxon>
        <taxon>Methanobacteriati</taxon>
        <taxon>Methanobacteriota</taxon>
        <taxon>Stenosarchaea group</taxon>
        <taxon>Halobacteria</taxon>
        <taxon>Halobacteriales</taxon>
        <taxon>Natrialbaceae</taxon>
        <taxon>Natronoglomus</taxon>
    </lineage>
</organism>
<gene>
    <name evidence="5" type="ORF">OB955_12320</name>
    <name evidence="4" type="ORF">OB960_13565</name>
</gene>
<accession>A0AAP2YZZ8</accession>
<comment type="caution">
    <text evidence="4">The sequence shown here is derived from an EMBL/GenBank/DDBJ whole genome shotgun (WGS) entry which is preliminary data.</text>
</comment>
<feature type="compositionally biased region" description="Polar residues" evidence="1">
    <location>
        <begin position="217"/>
        <end position="235"/>
    </location>
</feature>
<feature type="region of interest" description="Disordered" evidence="1">
    <location>
        <begin position="215"/>
        <end position="238"/>
    </location>
</feature>
<dbReference type="InterPro" id="IPR002881">
    <property type="entry name" value="DUF58"/>
</dbReference>
<evidence type="ECO:0000313" key="6">
    <source>
        <dbReference type="Proteomes" id="UP001320972"/>
    </source>
</evidence>
<keyword evidence="2" id="KW-0472">Membrane</keyword>
<dbReference type="PANTHER" id="PTHR33608">
    <property type="entry name" value="BLL2464 PROTEIN"/>
    <property type="match status" value="1"/>
</dbReference>
<dbReference type="InterPro" id="IPR055693">
    <property type="entry name" value="DUF7269"/>
</dbReference>
<dbReference type="Proteomes" id="UP001320972">
    <property type="component" value="Unassembled WGS sequence"/>
</dbReference>
<feature type="transmembrane region" description="Helical" evidence="2">
    <location>
        <begin position="14"/>
        <end position="37"/>
    </location>
</feature>
<keyword evidence="2" id="KW-0812">Transmembrane</keyword>
<dbReference type="PANTHER" id="PTHR33608:SF6">
    <property type="entry name" value="BLL2464 PROTEIN"/>
    <property type="match status" value="1"/>
</dbReference>
<dbReference type="AlphaFoldDB" id="A0AAP2YZZ8"/>